<dbReference type="InterPro" id="IPR001789">
    <property type="entry name" value="Sig_transdc_resp-reg_receiver"/>
</dbReference>
<feature type="domain" description="GGDEF" evidence="5">
    <location>
        <begin position="325"/>
        <end position="459"/>
    </location>
</feature>
<dbReference type="InterPro" id="IPR050469">
    <property type="entry name" value="Diguanylate_Cyclase"/>
</dbReference>
<protein>
    <recommendedName>
        <fullName evidence="1">diguanylate cyclase</fullName>
        <ecNumber evidence="1">2.7.7.65</ecNumber>
    </recommendedName>
</protein>
<dbReference type="PANTHER" id="PTHR45138:SF9">
    <property type="entry name" value="DIGUANYLATE CYCLASE DGCM-RELATED"/>
    <property type="match status" value="1"/>
</dbReference>
<dbReference type="InterPro" id="IPR011006">
    <property type="entry name" value="CheY-like_superfamily"/>
</dbReference>
<comment type="catalytic activity">
    <reaction evidence="2">
        <text>2 GTP = 3',3'-c-di-GMP + 2 diphosphate</text>
        <dbReference type="Rhea" id="RHEA:24898"/>
        <dbReference type="ChEBI" id="CHEBI:33019"/>
        <dbReference type="ChEBI" id="CHEBI:37565"/>
        <dbReference type="ChEBI" id="CHEBI:58805"/>
        <dbReference type="EC" id="2.7.7.65"/>
    </reaction>
</comment>
<proteinExistence type="predicted"/>
<evidence type="ECO:0000313" key="6">
    <source>
        <dbReference type="EMBL" id="MBW8268119.1"/>
    </source>
</evidence>
<dbReference type="InterPro" id="IPR029787">
    <property type="entry name" value="Nucleotide_cyclase"/>
</dbReference>
<dbReference type="Gene3D" id="3.40.50.2300">
    <property type="match status" value="1"/>
</dbReference>
<dbReference type="Gene3D" id="3.30.70.270">
    <property type="match status" value="1"/>
</dbReference>
<organism evidence="6 7">
    <name type="scientific">Caldovatus aquaticus</name>
    <dbReference type="NCBI Taxonomy" id="2865671"/>
    <lineage>
        <taxon>Bacteria</taxon>
        <taxon>Pseudomonadati</taxon>
        <taxon>Pseudomonadota</taxon>
        <taxon>Alphaproteobacteria</taxon>
        <taxon>Acetobacterales</taxon>
        <taxon>Roseomonadaceae</taxon>
        <taxon>Caldovatus</taxon>
    </lineage>
</organism>
<reference evidence="6 7" key="1">
    <citation type="submission" date="2021-08" db="EMBL/GenBank/DDBJ databases">
        <title>Caldovatus sediminis gen. nov., sp. nov., a moderately thermophilic bacterium isolated from a hot spring.</title>
        <authorList>
            <person name="Hu C.-J."/>
            <person name="Li W.-J."/>
            <person name="Xian W.-D."/>
        </authorList>
    </citation>
    <scope>NUCLEOTIDE SEQUENCE [LARGE SCALE GENOMIC DNA]</scope>
    <source>
        <strain evidence="6 7">SYSU G05006</strain>
    </source>
</reference>
<dbReference type="CDD" id="cd17538">
    <property type="entry name" value="REC_D1_PleD-like"/>
    <property type="match status" value="1"/>
</dbReference>
<dbReference type="SUPFAM" id="SSF55073">
    <property type="entry name" value="Nucleotide cyclase"/>
    <property type="match status" value="1"/>
</dbReference>
<dbReference type="RefSeq" id="WP_220115624.1">
    <property type="nucleotide sequence ID" value="NZ_JAHZUY010000002.1"/>
</dbReference>
<dbReference type="InterPro" id="IPR043128">
    <property type="entry name" value="Rev_trsase/Diguanyl_cyclase"/>
</dbReference>
<dbReference type="NCBIfam" id="NF007135">
    <property type="entry name" value="PRK09581.1"/>
    <property type="match status" value="1"/>
</dbReference>
<dbReference type="Pfam" id="PF00072">
    <property type="entry name" value="Response_reg"/>
    <property type="match status" value="2"/>
</dbReference>
<dbReference type="EMBL" id="JAHZUY010000002">
    <property type="protein sequence ID" value="MBW8268119.1"/>
    <property type="molecule type" value="Genomic_DNA"/>
</dbReference>
<evidence type="ECO:0000313" key="7">
    <source>
        <dbReference type="Proteomes" id="UP001519924"/>
    </source>
</evidence>
<evidence type="ECO:0000256" key="1">
    <source>
        <dbReference type="ARBA" id="ARBA00012528"/>
    </source>
</evidence>
<dbReference type="Pfam" id="PF00990">
    <property type="entry name" value="GGDEF"/>
    <property type="match status" value="1"/>
</dbReference>
<dbReference type="NCBIfam" id="TIGR00254">
    <property type="entry name" value="GGDEF"/>
    <property type="match status" value="1"/>
</dbReference>
<evidence type="ECO:0000256" key="2">
    <source>
        <dbReference type="ARBA" id="ARBA00034247"/>
    </source>
</evidence>
<dbReference type="SUPFAM" id="SSF52172">
    <property type="entry name" value="CheY-like"/>
    <property type="match status" value="2"/>
</dbReference>
<name>A0ABS7EXP3_9PROT</name>
<comment type="caution">
    <text evidence="3">Lacks conserved residue(s) required for the propagation of feature annotation.</text>
</comment>
<sequence>MTARILVVDDIPANRRLLEAKLSAEYYEVAQAGGGPEALVLAESWSPDVILLDVMMPGMDGFEVCRRLKALPATAHIPVVMVTALTEPEARVRGLEAGADDFLSKPVDDATLFARLRTLLRMKQVLDAWRQRVETARALGLEPPAAPDVSPSAARVLLVEEDAEEAAALAATLAAGGLTVEQARGAADAWPRLVAAGPSGPEGGTGYDLVVLGLRSAGPDGLRLVSRIRAHAGTREVPVLLVAGPEQRELVLRGFDLGANDHVLRPVDPHELGARARNQIRRHRYQQRLRADLDRSIEMAVTDPLTGLRNRLYLYGYLRTALRTQPAAVLLADVDHFKAVNDTHGHAAGDVALRAVAERLRAHIRAADVVARWGGEEFVVAMAGATAEDAMAAAERLRAAVAASPLAADAGGAPIGTTISIGVALAPRGGAVDPLIRAADAALYRAKRAGRNRVEFATPEDWDAAAAAADSRTGLGVT</sequence>
<feature type="domain" description="Response regulatory" evidence="4">
    <location>
        <begin position="4"/>
        <end position="120"/>
    </location>
</feature>
<comment type="caution">
    <text evidence="6">The sequence shown here is derived from an EMBL/GenBank/DDBJ whole genome shotgun (WGS) entry which is preliminary data.</text>
</comment>
<dbReference type="PROSITE" id="PS50887">
    <property type="entry name" value="GGDEF"/>
    <property type="match status" value="1"/>
</dbReference>
<gene>
    <name evidence="6" type="ORF">K1J50_01320</name>
</gene>
<feature type="domain" description="Response regulatory" evidence="4">
    <location>
        <begin position="155"/>
        <end position="280"/>
    </location>
</feature>
<dbReference type="CDD" id="cd01949">
    <property type="entry name" value="GGDEF"/>
    <property type="match status" value="1"/>
</dbReference>
<evidence type="ECO:0000256" key="3">
    <source>
        <dbReference type="PROSITE-ProRule" id="PRU00169"/>
    </source>
</evidence>
<keyword evidence="7" id="KW-1185">Reference proteome</keyword>
<evidence type="ECO:0000259" key="5">
    <source>
        <dbReference type="PROSITE" id="PS50887"/>
    </source>
</evidence>
<dbReference type="SMART" id="SM00448">
    <property type="entry name" value="REC"/>
    <property type="match status" value="2"/>
</dbReference>
<accession>A0ABS7EXP3</accession>
<dbReference type="PANTHER" id="PTHR45138">
    <property type="entry name" value="REGULATORY COMPONENTS OF SENSORY TRANSDUCTION SYSTEM"/>
    <property type="match status" value="1"/>
</dbReference>
<dbReference type="SMART" id="SM00267">
    <property type="entry name" value="GGDEF"/>
    <property type="match status" value="1"/>
</dbReference>
<dbReference type="Gene3D" id="6.10.250.690">
    <property type="match status" value="1"/>
</dbReference>
<dbReference type="EC" id="2.7.7.65" evidence="1"/>
<dbReference type="PROSITE" id="PS50110">
    <property type="entry name" value="RESPONSE_REGULATORY"/>
    <property type="match status" value="2"/>
</dbReference>
<keyword evidence="3" id="KW-0597">Phosphoprotein</keyword>
<feature type="modified residue" description="4-aspartylphosphate" evidence="3">
    <location>
        <position position="53"/>
    </location>
</feature>
<evidence type="ECO:0000259" key="4">
    <source>
        <dbReference type="PROSITE" id="PS50110"/>
    </source>
</evidence>
<dbReference type="Proteomes" id="UP001519924">
    <property type="component" value="Unassembled WGS sequence"/>
</dbReference>
<dbReference type="InterPro" id="IPR000160">
    <property type="entry name" value="GGDEF_dom"/>
</dbReference>